<dbReference type="GO" id="GO:0008745">
    <property type="term" value="F:N-acetylmuramoyl-L-alanine amidase activity"/>
    <property type="evidence" value="ECO:0007669"/>
    <property type="project" value="InterPro"/>
</dbReference>
<organism evidence="5 6">
    <name type="scientific">Planococcus massiliensis</name>
    <dbReference type="NCBI Taxonomy" id="1499687"/>
    <lineage>
        <taxon>Bacteria</taxon>
        <taxon>Bacillati</taxon>
        <taxon>Bacillota</taxon>
        <taxon>Bacilli</taxon>
        <taxon>Bacillales</taxon>
        <taxon>Caryophanaceae</taxon>
        <taxon>Planococcus</taxon>
    </lineage>
</organism>
<dbReference type="PIRSF" id="PIRSF037846">
    <property type="entry name" value="Autolysin_YrvJ_prd"/>
    <property type="match status" value="1"/>
</dbReference>
<dbReference type="InterPro" id="IPR003646">
    <property type="entry name" value="SH3-like_bac-type"/>
</dbReference>
<feature type="domain" description="SH3b" evidence="4">
    <location>
        <begin position="32"/>
        <end position="93"/>
    </location>
</feature>
<dbReference type="Gene3D" id="2.30.30.40">
    <property type="entry name" value="SH3 Domains"/>
    <property type="match status" value="4"/>
</dbReference>
<dbReference type="PANTHER" id="PTHR30404">
    <property type="entry name" value="N-ACETYLMURAMOYL-L-ALANINE AMIDASE"/>
    <property type="match status" value="1"/>
</dbReference>
<dbReference type="InterPro" id="IPR017293">
    <property type="entry name" value="N-acetylmuramoyl-L-ala_amidase"/>
</dbReference>
<dbReference type="Pfam" id="PF01520">
    <property type="entry name" value="Amidase_3"/>
    <property type="match status" value="1"/>
</dbReference>
<keyword evidence="6" id="KW-1185">Reference proteome</keyword>
<accession>A0A098EL67</accession>
<evidence type="ECO:0000313" key="6">
    <source>
        <dbReference type="Proteomes" id="UP000043699"/>
    </source>
</evidence>
<dbReference type="GO" id="GO:0009253">
    <property type="term" value="P:peptidoglycan catabolic process"/>
    <property type="evidence" value="ECO:0007669"/>
    <property type="project" value="InterPro"/>
</dbReference>
<dbReference type="SUPFAM" id="SSF53187">
    <property type="entry name" value="Zn-dependent exopeptidases"/>
    <property type="match status" value="1"/>
</dbReference>
<feature type="chain" id="PRO_5039562019" evidence="3">
    <location>
        <begin position="23"/>
        <end position="515"/>
    </location>
</feature>
<dbReference type="EMBL" id="CCXS01000001">
    <property type="protein sequence ID" value="CEG23049.1"/>
    <property type="molecule type" value="Genomic_DNA"/>
</dbReference>
<evidence type="ECO:0000256" key="2">
    <source>
        <dbReference type="ARBA" id="ARBA00023316"/>
    </source>
</evidence>
<feature type="domain" description="SH3b" evidence="4">
    <location>
        <begin position="250"/>
        <end position="315"/>
    </location>
</feature>
<dbReference type="InterPro" id="IPR050695">
    <property type="entry name" value="N-acetylmuramoyl_amidase_3"/>
</dbReference>
<dbReference type="InterPro" id="IPR002508">
    <property type="entry name" value="MurNAc-LAA_cat"/>
</dbReference>
<dbReference type="OrthoDB" id="9806267at2"/>
<dbReference type="SMART" id="SM00287">
    <property type="entry name" value="SH3b"/>
    <property type="match status" value="4"/>
</dbReference>
<dbReference type="Gene3D" id="3.40.630.40">
    <property type="entry name" value="Zn-dependent exopeptidases"/>
    <property type="match status" value="1"/>
</dbReference>
<evidence type="ECO:0000256" key="1">
    <source>
        <dbReference type="ARBA" id="ARBA00022801"/>
    </source>
</evidence>
<gene>
    <name evidence="5" type="primary">lytC_2</name>
    <name evidence="5" type="ORF">BN1080_01991</name>
</gene>
<dbReference type="GO" id="GO:0071555">
    <property type="term" value="P:cell wall organization"/>
    <property type="evidence" value="ECO:0007669"/>
    <property type="project" value="UniProtKB-KW"/>
</dbReference>
<dbReference type="Proteomes" id="UP000043699">
    <property type="component" value="Unassembled WGS sequence"/>
</dbReference>
<name>A0A098EL67_9BACL</name>
<dbReference type="AlphaFoldDB" id="A0A098EL67"/>
<dbReference type="PROSITE" id="PS51781">
    <property type="entry name" value="SH3B"/>
    <property type="match status" value="4"/>
</dbReference>
<feature type="signal peptide" evidence="3">
    <location>
        <begin position="1"/>
        <end position="22"/>
    </location>
</feature>
<dbReference type="PANTHER" id="PTHR30404:SF7">
    <property type="entry name" value="CELL WALL AMIDASE LYTH-RELATED"/>
    <property type="match status" value="1"/>
</dbReference>
<protein>
    <submittedName>
        <fullName evidence="5">N-acetylmuramoyl-L-alanine amidase LytC</fullName>
    </submittedName>
</protein>
<proteinExistence type="predicted"/>
<feature type="domain" description="SH3b" evidence="4">
    <location>
        <begin position="174"/>
        <end position="242"/>
    </location>
</feature>
<keyword evidence="2" id="KW-0961">Cell wall biogenesis/degradation</keyword>
<dbReference type="SMART" id="SM00646">
    <property type="entry name" value="Ami_3"/>
    <property type="match status" value="1"/>
</dbReference>
<reference evidence="5 6" key="1">
    <citation type="submission" date="2014-09" db="EMBL/GenBank/DDBJ databases">
        <authorList>
            <person name="Urmite Genomes Urmite Genomes"/>
        </authorList>
    </citation>
    <scope>NUCLEOTIDE SEQUENCE [LARGE SCALE GENOMIC DNA]</scope>
    <source>
        <strain evidence="5 6">ES2</strain>
    </source>
</reference>
<evidence type="ECO:0000313" key="5">
    <source>
        <dbReference type="EMBL" id="CEG23049.1"/>
    </source>
</evidence>
<dbReference type="CDD" id="cd02696">
    <property type="entry name" value="MurNAc-LAA"/>
    <property type="match status" value="1"/>
</dbReference>
<feature type="domain" description="SH3b" evidence="4">
    <location>
        <begin position="103"/>
        <end position="165"/>
    </location>
</feature>
<keyword evidence="3" id="KW-0732">Signal</keyword>
<keyword evidence="1" id="KW-0378">Hydrolase</keyword>
<sequence>MNRKWPIVLILFILLAAGSLPAANVPAAYAAGTEMKISASTVNIRSGPGLSYSVTGSLSKDETVNVVSQSDEWYEVNIDGETGWIASWLTTSAKSDSGSSASGETAVSTVDRLNVRTQPDLSSSVLTQMNAGEQATIIQQAGDWVEIDFHNTRGFVAKQYISVSESSVSSPSPEAAAVSSFEIAVDALNVRTKPDLNSDVKDLVRKGKVFPIKSMEGNWVEIELSANDSGWVYAFHGHLSDQSANAVSGTDTEVVTVLTDGTNLRSKPSTSSEVVSRSNAGERLSVIGQDGDWYQVSLPGGQDAYIATWVVTSGETETVQQEKKEKPDRKAGTLDGLTIVIDPGHGGNDGGTVGARDTEEKDLTLKTAETLTHHLRSAGAEVVLTRQSDVYVDLRKRVSTGHQVAADAFISLHYDATNDSSVSGFTTYYLHDYQEPLAEYINAGLGKKVELRDRGVQPGNYLVLRENRQPAVLVELGFLSNYNDERIVSTSKFRDQAALGLYNGIIHYFDAQLEE</sequence>
<dbReference type="GO" id="GO:0030288">
    <property type="term" value="C:outer membrane-bounded periplasmic space"/>
    <property type="evidence" value="ECO:0007669"/>
    <property type="project" value="TreeGrafter"/>
</dbReference>
<dbReference type="Pfam" id="PF08239">
    <property type="entry name" value="SH3_3"/>
    <property type="match status" value="4"/>
</dbReference>
<dbReference type="RefSeq" id="WP_052651843.1">
    <property type="nucleotide sequence ID" value="NZ_CCXS01000001.1"/>
</dbReference>
<evidence type="ECO:0000259" key="4">
    <source>
        <dbReference type="PROSITE" id="PS51781"/>
    </source>
</evidence>
<evidence type="ECO:0000256" key="3">
    <source>
        <dbReference type="SAM" id="SignalP"/>
    </source>
</evidence>
<dbReference type="STRING" id="1499687.BN1080_01991"/>